<organism evidence="3 4">
    <name type="scientific">Mixia osmundae (strain CBS 9802 / IAM 14324 / JCM 22182 / KY 12970)</name>
    <dbReference type="NCBI Taxonomy" id="764103"/>
    <lineage>
        <taxon>Eukaryota</taxon>
        <taxon>Fungi</taxon>
        <taxon>Dikarya</taxon>
        <taxon>Basidiomycota</taxon>
        <taxon>Pucciniomycotina</taxon>
        <taxon>Mixiomycetes</taxon>
        <taxon>Mixiales</taxon>
        <taxon>Mixiaceae</taxon>
        <taxon>Mixia</taxon>
    </lineage>
</organism>
<dbReference type="InterPro" id="IPR036181">
    <property type="entry name" value="MIT_dom_sf"/>
</dbReference>
<gene>
    <name evidence="3" type="primary">Mo00905</name>
    <name evidence="3" type="ORF">E5Q_00905</name>
</gene>
<feature type="region of interest" description="Disordered" evidence="1">
    <location>
        <begin position="448"/>
        <end position="516"/>
    </location>
</feature>
<reference evidence="3 4" key="2">
    <citation type="journal article" date="2012" name="Open Biol.">
        <title>Characteristics of nucleosomes and linker DNA regions on the genome of the basidiomycete Mixia osmundae revealed by mono- and dinucleosome mapping.</title>
        <authorList>
            <person name="Nishida H."/>
            <person name="Kondo S."/>
            <person name="Matsumoto T."/>
            <person name="Suzuki Y."/>
            <person name="Yoshikawa H."/>
            <person name="Taylor T.D."/>
            <person name="Sugiyama J."/>
        </authorList>
    </citation>
    <scope>NUCLEOTIDE SEQUENCE [LARGE SCALE GENOMIC DNA]</scope>
    <source>
        <strain evidence="4">CBS 9802 / IAM 14324 / JCM 22182 / KY 12970</strain>
    </source>
</reference>
<dbReference type="Pfam" id="PF04212">
    <property type="entry name" value="MIT"/>
    <property type="match status" value="1"/>
</dbReference>
<evidence type="ECO:0000313" key="4">
    <source>
        <dbReference type="Proteomes" id="UP000009131"/>
    </source>
</evidence>
<dbReference type="InParanoid" id="G7DUJ6"/>
<comment type="caution">
    <text evidence="3">The sequence shown here is derived from an EMBL/GenBank/DDBJ whole genome shotgun (WGS) entry which is preliminary data.</text>
</comment>
<dbReference type="EMBL" id="BABT02000029">
    <property type="protein sequence ID" value="GAA94256.1"/>
    <property type="molecule type" value="Genomic_DNA"/>
</dbReference>
<evidence type="ECO:0000313" key="3">
    <source>
        <dbReference type="EMBL" id="GAA94256.1"/>
    </source>
</evidence>
<feature type="compositionally biased region" description="Basic residues" evidence="1">
    <location>
        <begin position="378"/>
        <end position="395"/>
    </location>
</feature>
<protein>
    <recommendedName>
        <fullName evidence="2">MIT domain-containing protein</fullName>
    </recommendedName>
</protein>
<feature type="region of interest" description="Disordered" evidence="1">
    <location>
        <begin position="377"/>
        <end position="430"/>
    </location>
</feature>
<dbReference type="OMA" id="EEFANVC"/>
<dbReference type="AlphaFoldDB" id="G7DUJ6"/>
<dbReference type="STRING" id="764103.G7DUJ6"/>
<name>G7DUJ6_MIXOS</name>
<sequence length="854" mass="92254">MSLHRHREPRTAIVDKPSLPSASRTLLNQNRDHRLTLDGEPLEQGKPFRPDSGAVSFPAQSPAFPPPSLDGLAPLPAPIKEAGRHKRHASAASSFHLPTARASALAHRISLESVDTAKTAAHGREEGAMIATRSSLPPKSARRPSAPQIDGPAEASTSASSPRLATGDYTSRPTSSSAVSPSQGSSKVLLTTALQTAQKAVEYDGDNRVHEALQAYKTSVDLLQEVMTRVEETALTRRAKAIEREDRLAQTALANPESEEARQDRVRAAEKAEKREKDRLEEGRRLKVIHDTYTERIKMLQIIVDTQTAELVPVKSQSTQSSRDSVDPTDTSAIGQAMLMPASPQRSLQPIKANEVMPPIAAGSSLRSSVTVDAPRYGHAHKRSSGLSGRFKRRSKDSSHRESQLLGGAESSVPMSPEASQTPSMASVGEAQDAVMMRTESTVTYTSVTAVQGTDDERGPATTVRTASYPRRKPPPLGPLPRPGSVAGSRALSPHPSEASSLSRKSSISARESITEEQRRELLLGQQELHQANTGSSTAMGRTRSFSQPIKKAVPPPVGPPPSAPLPAPKVYPGLSMEGVDSRRAPYDSLTHGNVPETPTSDPFPSDLGATIIEQRSAAGQVADLLTLPSSPLRRPLHILRLLEMSITDGGFVTPRLFIPPQIWAQSRIKLTATETKLRILEAVSQGLEILEKEGRDMLKPSSNRTPYQAAKGFAKELESFGDLLDELQGDSAKKLGFTDTSRKKSFGASWSSKLSKSIAGMTSSKGLESPGAYTSSLARCFAQAQSLDPHCQCLESPEKTRYAEVPADLRKQIDARLRRSSDFFASIVIPFVMQDLALMLDKYAKRAASWCAD</sequence>
<feature type="compositionally biased region" description="Low complexity" evidence="1">
    <location>
        <begin position="171"/>
        <end position="186"/>
    </location>
</feature>
<accession>G7DUJ6</accession>
<reference evidence="3 4" key="1">
    <citation type="journal article" date="2011" name="J. Gen. Appl. Microbiol.">
        <title>Draft genome sequencing of the enigmatic basidiomycete Mixia osmundae.</title>
        <authorList>
            <person name="Nishida H."/>
            <person name="Nagatsuka Y."/>
            <person name="Sugiyama J."/>
        </authorList>
    </citation>
    <scope>NUCLEOTIDE SEQUENCE [LARGE SCALE GENOMIC DNA]</scope>
    <source>
        <strain evidence="4">CBS 9802 / IAM 14324 / JCM 22182 / KY 12970</strain>
    </source>
</reference>
<feature type="domain" description="MIT" evidence="2">
    <location>
        <begin position="190"/>
        <end position="240"/>
    </location>
</feature>
<dbReference type="PANTHER" id="PTHR37327">
    <property type="entry name" value="CHROMOSOME 1, WHOLE GENOME SHOTGUN SEQUENCE"/>
    <property type="match status" value="1"/>
</dbReference>
<feature type="region of interest" description="Disordered" evidence="1">
    <location>
        <begin position="116"/>
        <end position="186"/>
    </location>
</feature>
<feature type="compositionally biased region" description="Low complexity" evidence="1">
    <location>
        <begin position="497"/>
        <end position="512"/>
    </location>
</feature>
<dbReference type="OrthoDB" id="2245455at2759"/>
<dbReference type="Proteomes" id="UP000009131">
    <property type="component" value="Unassembled WGS sequence"/>
</dbReference>
<keyword evidence="4" id="KW-1185">Reference proteome</keyword>
<feature type="region of interest" description="Disordered" evidence="1">
    <location>
        <begin position="1"/>
        <end position="77"/>
    </location>
</feature>
<dbReference type="SUPFAM" id="SSF116846">
    <property type="entry name" value="MIT domain"/>
    <property type="match status" value="1"/>
</dbReference>
<proteinExistence type="predicted"/>
<dbReference type="PANTHER" id="PTHR37327:SF1">
    <property type="entry name" value="MICROTUBULE INTERACTING AND TRANSPORT DOMAIN-CONTAINING PROTEIN"/>
    <property type="match status" value="1"/>
</dbReference>
<feature type="compositionally biased region" description="Polar residues" evidence="1">
    <location>
        <begin position="20"/>
        <end position="29"/>
    </location>
</feature>
<dbReference type="RefSeq" id="XP_014564965.1">
    <property type="nucleotide sequence ID" value="XM_014709479.1"/>
</dbReference>
<dbReference type="eggNOG" id="ENOG502QZS0">
    <property type="taxonomic scope" value="Eukaryota"/>
</dbReference>
<evidence type="ECO:0000259" key="2">
    <source>
        <dbReference type="Pfam" id="PF04212"/>
    </source>
</evidence>
<evidence type="ECO:0000256" key="1">
    <source>
        <dbReference type="SAM" id="MobiDB-lite"/>
    </source>
</evidence>
<dbReference type="HOGENOM" id="CLU_298087_0_0_1"/>
<dbReference type="InterPro" id="IPR007330">
    <property type="entry name" value="MIT_dom"/>
</dbReference>